<keyword evidence="1" id="KW-0812">Transmembrane</keyword>
<evidence type="ECO:0000256" key="2">
    <source>
        <dbReference type="SAM" id="SignalP"/>
    </source>
</evidence>
<dbReference type="Proteomes" id="UP001058290">
    <property type="component" value="Chromosome"/>
</dbReference>
<feature type="chain" id="PRO_5046368646" evidence="2">
    <location>
        <begin position="30"/>
        <end position="257"/>
    </location>
</feature>
<evidence type="ECO:0000313" key="4">
    <source>
        <dbReference type="Proteomes" id="UP001058290"/>
    </source>
</evidence>
<reference evidence="3" key="1">
    <citation type="submission" date="2022-09" db="EMBL/GenBank/DDBJ databases">
        <title>Bacterial diversity in gut of crayfish and pufferfish.</title>
        <authorList>
            <person name="Huang Y."/>
        </authorList>
    </citation>
    <scope>NUCLEOTIDE SEQUENCE</scope>
    <source>
        <strain evidence="3">PR12</strain>
    </source>
</reference>
<gene>
    <name evidence="3" type="ORF">N4T19_07345</name>
</gene>
<protein>
    <submittedName>
        <fullName evidence="3">Uncharacterized protein</fullName>
    </submittedName>
</protein>
<proteinExistence type="predicted"/>
<dbReference type="NCBIfam" id="NF041539">
    <property type="entry name" value="choice_anch_R"/>
    <property type="match status" value="1"/>
</dbReference>
<accession>A0ABY6A2J5</accession>
<keyword evidence="1" id="KW-1133">Transmembrane helix</keyword>
<evidence type="ECO:0000256" key="1">
    <source>
        <dbReference type="SAM" id="Phobius"/>
    </source>
</evidence>
<dbReference type="EMBL" id="CP104377">
    <property type="protein sequence ID" value="UXC19908.1"/>
    <property type="molecule type" value="Genomic_DNA"/>
</dbReference>
<dbReference type="RefSeq" id="WP_260719770.1">
    <property type="nucleotide sequence ID" value="NZ_CP104377.1"/>
</dbReference>
<feature type="signal peptide" evidence="2">
    <location>
        <begin position="1"/>
        <end position="29"/>
    </location>
</feature>
<keyword evidence="4" id="KW-1185">Reference proteome</keyword>
<sequence>MKMPLLPRRQLAAIALLACTAAWSPLASAQTSPTPIVVVDSTGWDYYSTYDVSATEWRGPAFTTGAEPVYISEITLGLSNGDPSVQAIVQLYLLDDTTELPTGAALGTASLPVVVPNDDANLNPNTYTAAQLGSIAGTLLQPHKKYALIVSNTSGGTLALSDYNGLSDTSYTFAGGFSIAADGYLHTPDSGSTWEKLGLVTPGFRLTVVPESVPPVIVDPVLPPAAPTPVPSLGILGLVSLASALGLLGMRRSRKRA</sequence>
<organism evidence="3 4">
    <name type="scientific">Comamonas squillarum</name>
    <dbReference type="NCBI Taxonomy" id="2977320"/>
    <lineage>
        <taxon>Bacteria</taxon>
        <taxon>Pseudomonadati</taxon>
        <taxon>Pseudomonadota</taxon>
        <taxon>Betaproteobacteria</taxon>
        <taxon>Burkholderiales</taxon>
        <taxon>Comamonadaceae</taxon>
        <taxon>Comamonas</taxon>
    </lineage>
</organism>
<keyword evidence="1" id="KW-0472">Membrane</keyword>
<feature type="transmembrane region" description="Helical" evidence="1">
    <location>
        <begin position="230"/>
        <end position="250"/>
    </location>
</feature>
<name>A0ABY6A2J5_9BURK</name>
<keyword evidence="2" id="KW-0732">Signal</keyword>
<evidence type="ECO:0000313" key="3">
    <source>
        <dbReference type="EMBL" id="UXC19908.1"/>
    </source>
</evidence>